<gene>
    <name evidence="1" type="ORF">A2Z10_01615</name>
</gene>
<evidence type="ECO:0000313" key="1">
    <source>
        <dbReference type="EMBL" id="OGD23810.1"/>
    </source>
</evidence>
<accession>A0A1F5AZI6</accession>
<reference evidence="1 2" key="1">
    <citation type="journal article" date="2016" name="Nat. Commun.">
        <title>Thousands of microbial genomes shed light on interconnected biogeochemical processes in an aquifer system.</title>
        <authorList>
            <person name="Anantharaman K."/>
            <person name="Brown C.T."/>
            <person name="Hug L.A."/>
            <person name="Sharon I."/>
            <person name="Castelle C.J."/>
            <person name="Probst A.J."/>
            <person name="Thomas B.C."/>
            <person name="Singh A."/>
            <person name="Wilkins M.J."/>
            <person name="Karaoz U."/>
            <person name="Brodie E.L."/>
            <person name="Williams K.H."/>
            <person name="Hubbard S.S."/>
            <person name="Banfield J.F."/>
        </authorList>
    </citation>
    <scope>NUCLEOTIDE SEQUENCE [LARGE SCALE GENOMIC DNA]</scope>
</reference>
<dbReference type="EMBL" id="MEYI01000027">
    <property type="protein sequence ID" value="OGD23810.1"/>
    <property type="molecule type" value="Genomic_DNA"/>
</dbReference>
<name>A0A1F5AZI6_9BACT</name>
<organism evidence="1 2">
    <name type="scientific">Candidatus Azambacteria bacterium RBG_16_47_10</name>
    <dbReference type="NCBI Taxonomy" id="1797292"/>
    <lineage>
        <taxon>Bacteria</taxon>
        <taxon>Candidatus Azamiibacteriota</taxon>
    </lineage>
</organism>
<sequence length="163" mass="17297">MHYYLKKLAVSGAISATLFALFFYFVYQAESAEYEPQASAGSEKIYTEETVNDVNTIVTQTIEQEIARNAKKIANMPTIQRISTGSLTQAPTSETPQTSPLSIPSLPPAIQPTPIAIPNSDSIAIPTIPAAPPALAPKTAVTIAPVTSVQQKPKASAPRTTVS</sequence>
<proteinExistence type="predicted"/>
<dbReference type="AlphaFoldDB" id="A0A1F5AZI6"/>
<comment type="caution">
    <text evidence="1">The sequence shown here is derived from an EMBL/GenBank/DDBJ whole genome shotgun (WGS) entry which is preliminary data.</text>
</comment>
<protein>
    <submittedName>
        <fullName evidence="1">Uncharacterized protein</fullName>
    </submittedName>
</protein>
<dbReference type="Proteomes" id="UP000176639">
    <property type="component" value="Unassembled WGS sequence"/>
</dbReference>
<evidence type="ECO:0000313" key="2">
    <source>
        <dbReference type="Proteomes" id="UP000176639"/>
    </source>
</evidence>